<evidence type="ECO:0000256" key="1">
    <source>
        <dbReference type="SAM" id="MobiDB-lite"/>
    </source>
</evidence>
<name>A0ABP9P3C1_9BACT</name>
<organism evidence="2 3">
    <name type="scientific">Prosthecobacter algae</name>
    <dbReference type="NCBI Taxonomy" id="1144682"/>
    <lineage>
        <taxon>Bacteria</taxon>
        <taxon>Pseudomonadati</taxon>
        <taxon>Verrucomicrobiota</taxon>
        <taxon>Verrucomicrobiia</taxon>
        <taxon>Verrucomicrobiales</taxon>
        <taxon>Verrucomicrobiaceae</taxon>
        <taxon>Prosthecobacter</taxon>
    </lineage>
</organism>
<feature type="compositionally biased region" description="Gly residues" evidence="1">
    <location>
        <begin position="22"/>
        <end position="32"/>
    </location>
</feature>
<protein>
    <submittedName>
        <fullName evidence="2">Uncharacterized protein</fullName>
    </submittedName>
</protein>
<evidence type="ECO:0000313" key="2">
    <source>
        <dbReference type="EMBL" id="GAA5139916.1"/>
    </source>
</evidence>
<proteinExistence type="predicted"/>
<comment type="caution">
    <text evidence="2">The sequence shown here is derived from an EMBL/GenBank/DDBJ whole genome shotgun (WGS) entry which is preliminary data.</text>
</comment>
<accession>A0ABP9P3C1</accession>
<dbReference type="EMBL" id="BAABIA010000004">
    <property type="protein sequence ID" value="GAA5139916.1"/>
    <property type="molecule type" value="Genomic_DNA"/>
</dbReference>
<evidence type="ECO:0000313" key="3">
    <source>
        <dbReference type="Proteomes" id="UP001499852"/>
    </source>
</evidence>
<feature type="region of interest" description="Disordered" evidence="1">
    <location>
        <begin position="1"/>
        <end position="62"/>
    </location>
</feature>
<sequence>MRSQKQTNKPPRPFKSGNSNFGWGGNSNGGFIPGQKPAVKVKKKMVEEQVPPPPESSPPAQE</sequence>
<keyword evidence="3" id="KW-1185">Reference proteome</keyword>
<reference evidence="3" key="1">
    <citation type="journal article" date="2019" name="Int. J. Syst. Evol. Microbiol.">
        <title>The Global Catalogue of Microorganisms (GCM) 10K type strain sequencing project: providing services to taxonomists for standard genome sequencing and annotation.</title>
        <authorList>
            <consortium name="The Broad Institute Genomics Platform"/>
            <consortium name="The Broad Institute Genome Sequencing Center for Infectious Disease"/>
            <person name="Wu L."/>
            <person name="Ma J."/>
        </authorList>
    </citation>
    <scope>NUCLEOTIDE SEQUENCE [LARGE SCALE GENOMIC DNA]</scope>
    <source>
        <strain evidence="3">JCM 18053</strain>
    </source>
</reference>
<gene>
    <name evidence="2" type="ORF">GCM10023213_21480</name>
</gene>
<dbReference type="Proteomes" id="UP001499852">
    <property type="component" value="Unassembled WGS sequence"/>
</dbReference>
<feature type="compositionally biased region" description="Pro residues" evidence="1">
    <location>
        <begin position="50"/>
        <end position="62"/>
    </location>
</feature>